<feature type="region of interest" description="Disordered" evidence="1">
    <location>
        <begin position="68"/>
        <end position="93"/>
    </location>
</feature>
<feature type="non-terminal residue" evidence="2">
    <location>
        <position position="432"/>
    </location>
</feature>
<feature type="compositionally biased region" description="Low complexity" evidence="1">
    <location>
        <begin position="80"/>
        <end position="93"/>
    </location>
</feature>
<reference evidence="2 3" key="1">
    <citation type="submission" date="2018-11" db="EMBL/GenBank/DDBJ databases">
        <authorList>
            <consortium name="Pathogen Informatics"/>
        </authorList>
    </citation>
    <scope>NUCLEOTIDE SEQUENCE [LARGE SCALE GENOMIC DNA]</scope>
</reference>
<evidence type="ECO:0000313" key="2">
    <source>
        <dbReference type="EMBL" id="VDP48830.1"/>
    </source>
</evidence>
<accession>A0A3P8E0X2</accession>
<dbReference type="InterPro" id="IPR024855">
    <property type="entry name" value="UNC79"/>
</dbReference>
<dbReference type="EMBL" id="UZAM01017922">
    <property type="protein sequence ID" value="VDP48830.1"/>
    <property type="molecule type" value="Genomic_DNA"/>
</dbReference>
<feature type="region of interest" description="Disordered" evidence="1">
    <location>
        <begin position="175"/>
        <end position="201"/>
    </location>
</feature>
<evidence type="ECO:0000256" key="1">
    <source>
        <dbReference type="SAM" id="MobiDB-lite"/>
    </source>
</evidence>
<evidence type="ECO:0000313" key="3">
    <source>
        <dbReference type="Proteomes" id="UP000270296"/>
    </source>
</evidence>
<dbReference type="PANTHER" id="PTHR21696:SF2">
    <property type="entry name" value="PROTEIN UNC-79 HOMOLOG"/>
    <property type="match status" value="1"/>
</dbReference>
<organism evidence="2 3">
    <name type="scientific">Soboliphyme baturini</name>
    <dbReference type="NCBI Taxonomy" id="241478"/>
    <lineage>
        <taxon>Eukaryota</taxon>
        <taxon>Metazoa</taxon>
        <taxon>Ecdysozoa</taxon>
        <taxon>Nematoda</taxon>
        <taxon>Enoplea</taxon>
        <taxon>Dorylaimia</taxon>
        <taxon>Dioctophymatida</taxon>
        <taxon>Dioctophymatoidea</taxon>
        <taxon>Soboliphymatidae</taxon>
        <taxon>Soboliphyme</taxon>
    </lineage>
</organism>
<dbReference type="AlphaFoldDB" id="A0A3P8E0X2"/>
<dbReference type="OrthoDB" id="5836159at2759"/>
<keyword evidence="3" id="KW-1185">Reference proteome</keyword>
<protein>
    <submittedName>
        <fullName evidence="2">Uncharacterized protein</fullName>
    </submittedName>
</protein>
<sequence>MFCADVSRNESRLSSVDASRHQRIQKVFSNVRLLVRVLRQWPRSQFSADNIDIDLVLKGSSDLSGDSLSTEVEELGELPSSSATATTGTSIGSGARYGYSSATMFRHKRRLPQRRPTFDEREEHMLEMADLLNSQDQSARSDRLCDGTSEEQVPKVDSRIREQIEEFDKSFISNDELEAGEISSQTAKSEESSFAAETRESSPLKEFSSVKSAVVKVMLHSRTQGRSATVVADWKTSTQSTDAIKRGMPAPSPESFVKPTPLIRKENRFQMDRKDETSTPPAQVHFSETTIYQRCPQCNATLELFDEDTISLSVICLSTFVNRDPVMAAPCLLRILTAVAKIAHHFYHPWQADSSIFVPGNCRSVARQFLRVILHQLTPNHLFLPLFQSEVNDPSFFKTIAKSLVDFQELNPLIAAQYLLQDITDRPCENFD</sequence>
<proteinExistence type="predicted"/>
<dbReference type="PANTHER" id="PTHR21696">
    <property type="entry name" value="PROTEIN UNC-79 HOMOLOG"/>
    <property type="match status" value="1"/>
</dbReference>
<name>A0A3P8E0X2_9BILA</name>
<dbReference type="Proteomes" id="UP000270296">
    <property type="component" value="Unassembled WGS sequence"/>
</dbReference>
<gene>
    <name evidence="2" type="ORF">SBAD_LOCUS12480</name>
</gene>